<dbReference type="EMBL" id="JANVFU010000009">
    <property type="protein sequence ID" value="KAJ3743115.1"/>
    <property type="molecule type" value="Genomic_DNA"/>
</dbReference>
<evidence type="ECO:0000313" key="2">
    <source>
        <dbReference type="EMBL" id="KAJ3743115.1"/>
    </source>
</evidence>
<evidence type="ECO:0000313" key="3">
    <source>
        <dbReference type="Proteomes" id="UP001142393"/>
    </source>
</evidence>
<keyword evidence="3" id="KW-1185">Reference proteome</keyword>
<feature type="compositionally biased region" description="Polar residues" evidence="1">
    <location>
        <begin position="369"/>
        <end position="380"/>
    </location>
</feature>
<feature type="region of interest" description="Disordered" evidence="1">
    <location>
        <begin position="247"/>
        <end position="310"/>
    </location>
</feature>
<feature type="compositionally biased region" description="Basic and acidic residues" evidence="1">
    <location>
        <begin position="280"/>
        <end position="303"/>
    </location>
</feature>
<protein>
    <submittedName>
        <fullName evidence="2">Uncharacterized protein</fullName>
    </submittedName>
</protein>
<feature type="compositionally biased region" description="Low complexity" evidence="1">
    <location>
        <begin position="381"/>
        <end position="405"/>
    </location>
</feature>
<gene>
    <name evidence="2" type="ORF">DFH05DRAFT_1287520</name>
</gene>
<accession>A0A9W8TWV3</accession>
<name>A0A9W8TWV3_9AGAR</name>
<evidence type="ECO:0000256" key="1">
    <source>
        <dbReference type="SAM" id="MobiDB-lite"/>
    </source>
</evidence>
<dbReference type="Proteomes" id="UP001142393">
    <property type="component" value="Unassembled WGS sequence"/>
</dbReference>
<reference evidence="2 3" key="1">
    <citation type="journal article" date="2023" name="Proc. Natl. Acad. Sci. U.S.A.">
        <title>A global phylogenomic analysis of the shiitake genus Lentinula.</title>
        <authorList>
            <person name="Sierra-Patev S."/>
            <person name="Min B."/>
            <person name="Naranjo-Ortiz M."/>
            <person name="Looney B."/>
            <person name="Konkel Z."/>
            <person name="Slot J.C."/>
            <person name="Sakamoto Y."/>
            <person name="Steenwyk J.L."/>
            <person name="Rokas A."/>
            <person name="Carro J."/>
            <person name="Camarero S."/>
            <person name="Ferreira P."/>
            <person name="Molpeceres G."/>
            <person name="Ruiz-Duenas F.J."/>
            <person name="Serrano A."/>
            <person name="Henrissat B."/>
            <person name="Drula E."/>
            <person name="Hughes K.W."/>
            <person name="Mata J.L."/>
            <person name="Ishikawa N.K."/>
            <person name="Vargas-Isla R."/>
            <person name="Ushijima S."/>
            <person name="Smith C.A."/>
            <person name="Donoghue J."/>
            <person name="Ahrendt S."/>
            <person name="Andreopoulos W."/>
            <person name="He G."/>
            <person name="LaButti K."/>
            <person name="Lipzen A."/>
            <person name="Ng V."/>
            <person name="Riley R."/>
            <person name="Sandor L."/>
            <person name="Barry K."/>
            <person name="Martinez A.T."/>
            <person name="Xiao Y."/>
            <person name="Gibbons J.G."/>
            <person name="Terashima K."/>
            <person name="Grigoriev I.V."/>
            <person name="Hibbett D."/>
        </authorList>
    </citation>
    <scope>NUCLEOTIDE SEQUENCE [LARGE SCALE GENOMIC DNA]</scope>
    <source>
        <strain evidence="2 3">TFB7810</strain>
    </source>
</reference>
<feature type="region of interest" description="Disordered" evidence="1">
    <location>
        <begin position="452"/>
        <end position="472"/>
    </location>
</feature>
<feature type="region of interest" description="Disordered" evidence="1">
    <location>
        <begin position="369"/>
        <end position="414"/>
    </location>
</feature>
<feature type="region of interest" description="Disordered" evidence="1">
    <location>
        <begin position="72"/>
        <end position="119"/>
    </location>
</feature>
<feature type="compositionally biased region" description="Polar residues" evidence="1">
    <location>
        <begin position="95"/>
        <end position="110"/>
    </location>
</feature>
<dbReference type="AlphaFoldDB" id="A0A9W8TWV3"/>
<proteinExistence type="predicted"/>
<comment type="caution">
    <text evidence="2">The sequence shown here is derived from an EMBL/GenBank/DDBJ whole genome shotgun (WGS) entry which is preliminary data.</text>
</comment>
<organism evidence="2 3">
    <name type="scientific">Lentinula detonsa</name>
    <dbReference type="NCBI Taxonomy" id="2804962"/>
    <lineage>
        <taxon>Eukaryota</taxon>
        <taxon>Fungi</taxon>
        <taxon>Dikarya</taxon>
        <taxon>Basidiomycota</taxon>
        <taxon>Agaricomycotina</taxon>
        <taxon>Agaricomycetes</taxon>
        <taxon>Agaricomycetidae</taxon>
        <taxon>Agaricales</taxon>
        <taxon>Marasmiineae</taxon>
        <taxon>Omphalotaceae</taxon>
        <taxon>Lentinula</taxon>
    </lineage>
</organism>
<sequence>MGELFIGPKSGSGSGGSKGVDANVLGFRVPVGKPPQQRLIIKHLREEAQMGLSVVPDSSRPQIKYLNSTISTIPEDPSLASSKALNSGHPHEPTRPSSTLNSVPTVTPNRPSYRHDTQHPSILVHKHSKVAAFSISRQHRANSKESKESSSGRFHVIMLAPRDVQEAFTNTATTKKLGTVIDRHEAARAAFSPGDQTVKEKDGKKVKKTSSLYISPFKGKYRFTDGVGQVKSDGQIELDYRGTKSKELGQNAMKPPTPTKDTVSARDQVGTQSAPVYGRPYERTTAKTESERDDDLGNGKDRVATLPFERTGDGGQIMRIRTQNESQARENHKRAYGTLDYPPHSFTAPTAPSRPARILKRFLPWDLSLPSTSTSGHGTNSKATSSIGSATTTTQSVSTRDTTPTQSTGSDISIPYDPPWVTFISREQQEIQRNVFGQLEYSFEHVGLLPAKAKDKDRERPKNSSSTKRDRLHEASILPKVHKKSDVLSIVPADAFFMLLPLWPAETDVHSQRLSPFDIPLIPVESRKYLLVFYKPLQMEKPSKDSTIYDSRLKILLAGFRAIARQVSYQDLQGTGVRLPEQGISVSGPLEDAFTQIPGLSDTTSETGAATSTTVPISTSASTSQLSVIASSYSRDAGLEFDPEALIELDLCRVLNSKENANATGNEPLSEGIHEEQIDTEQSMMVRLTPIGNAVMEMVWVGGLALSSFGS</sequence>